<keyword evidence="4 5" id="KW-0472">Membrane</keyword>
<evidence type="ECO:0000256" key="2">
    <source>
        <dbReference type="ARBA" id="ARBA00022692"/>
    </source>
</evidence>
<dbReference type="SUPFAM" id="SSF111369">
    <property type="entry name" value="HlyD-like secretion proteins"/>
    <property type="match status" value="1"/>
</dbReference>
<keyword evidence="2 5" id="KW-0812">Transmembrane</keyword>
<evidence type="ECO:0000313" key="6">
    <source>
        <dbReference type="EMBL" id="MBK1657194.1"/>
    </source>
</evidence>
<comment type="subcellular location">
    <subcellularLocation>
        <location evidence="1">Membrane</location>
        <topology evidence="1">Single-pass membrane protein</topology>
    </subcellularLocation>
</comment>
<evidence type="ECO:0000256" key="5">
    <source>
        <dbReference type="SAM" id="Phobius"/>
    </source>
</evidence>
<dbReference type="Proteomes" id="UP000697995">
    <property type="component" value="Unassembled WGS sequence"/>
</dbReference>
<evidence type="ECO:0000313" key="7">
    <source>
        <dbReference type="Proteomes" id="UP000697995"/>
    </source>
</evidence>
<keyword evidence="3 5" id="KW-1133">Transmembrane helix</keyword>
<feature type="transmembrane region" description="Helical" evidence="5">
    <location>
        <begin position="20"/>
        <end position="40"/>
    </location>
</feature>
<reference evidence="6 7" key="1">
    <citation type="journal article" date="2020" name="Microorganisms">
        <title>Osmotic Adaptation and Compatible Solute Biosynthesis of Phototrophic Bacteria as Revealed from Genome Analyses.</title>
        <authorList>
            <person name="Imhoff J.F."/>
            <person name="Rahn T."/>
            <person name="Kunzel S."/>
            <person name="Keller A."/>
            <person name="Neulinger S.C."/>
        </authorList>
    </citation>
    <scope>NUCLEOTIDE SEQUENCE [LARGE SCALE GENOMIC DNA]</scope>
    <source>
        <strain evidence="6 7">DSM 15382</strain>
    </source>
</reference>
<sequence length="227" mass="23495">MPTAFSQTTRALAGETTAGAPVAWAIGLLLLAAWLGWFLLGEVTVHATSAHARLEVVQLPHHLPAPAAGRVAAIHVAIGDEVAAGQPLLDLDTADQRLQLAETAARLAALPRRIASAGQELAALQQARAADQRAIQAALDAARARIREAEAAARFAAAGTGAGDGRLAGRGVAAVRAHVVARLLRQRRRAGAGGGAGNRRAARRLHRITGCQGQGAEQPQRQGLETH</sequence>
<name>A0ABS1CRW7_9PROT</name>
<accession>A0ABS1CRW7</accession>
<evidence type="ECO:0000256" key="4">
    <source>
        <dbReference type="ARBA" id="ARBA00023136"/>
    </source>
</evidence>
<dbReference type="SUPFAM" id="SSF51230">
    <property type="entry name" value="Single hybrid motif"/>
    <property type="match status" value="1"/>
</dbReference>
<organism evidence="6 7">
    <name type="scientific">Paracraurococcus ruber</name>
    <dbReference type="NCBI Taxonomy" id="77675"/>
    <lineage>
        <taxon>Bacteria</taxon>
        <taxon>Pseudomonadati</taxon>
        <taxon>Pseudomonadota</taxon>
        <taxon>Alphaproteobacteria</taxon>
        <taxon>Acetobacterales</taxon>
        <taxon>Roseomonadaceae</taxon>
        <taxon>Paracraurococcus</taxon>
    </lineage>
</organism>
<dbReference type="InterPro" id="IPR011053">
    <property type="entry name" value="Single_hybrid_motif"/>
</dbReference>
<dbReference type="InterPro" id="IPR050739">
    <property type="entry name" value="MFP"/>
</dbReference>
<dbReference type="PANTHER" id="PTHR30386">
    <property type="entry name" value="MEMBRANE FUSION SUBUNIT OF EMRAB-TOLC MULTIDRUG EFFLUX PUMP"/>
    <property type="match status" value="1"/>
</dbReference>
<evidence type="ECO:0000256" key="1">
    <source>
        <dbReference type="ARBA" id="ARBA00004167"/>
    </source>
</evidence>
<keyword evidence="7" id="KW-1185">Reference proteome</keyword>
<dbReference type="EMBL" id="NRSG01000011">
    <property type="protein sequence ID" value="MBK1657194.1"/>
    <property type="molecule type" value="Genomic_DNA"/>
</dbReference>
<evidence type="ECO:0000256" key="3">
    <source>
        <dbReference type="ARBA" id="ARBA00022989"/>
    </source>
</evidence>
<gene>
    <name evidence="6" type="ORF">CKO45_02990</name>
</gene>
<comment type="caution">
    <text evidence="6">The sequence shown here is derived from an EMBL/GenBank/DDBJ whole genome shotgun (WGS) entry which is preliminary data.</text>
</comment>
<proteinExistence type="predicted"/>
<dbReference type="Gene3D" id="2.40.50.100">
    <property type="match status" value="1"/>
</dbReference>
<evidence type="ECO:0008006" key="8">
    <source>
        <dbReference type="Google" id="ProtNLM"/>
    </source>
</evidence>
<dbReference type="PANTHER" id="PTHR30386:SF26">
    <property type="entry name" value="TRANSPORT PROTEIN COMB"/>
    <property type="match status" value="1"/>
</dbReference>
<protein>
    <recommendedName>
        <fullName evidence="8">Biotin/lipoyl-binding protein</fullName>
    </recommendedName>
</protein>